<evidence type="ECO:0000313" key="1">
    <source>
        <dbReference type="EMBL" id="CAI2767612.1"/>
    </source>
</evidence>
<dbReference type="Proteomes" id="UP001152749">
    <property type="component" value="Chromosome"/>
</dbReference>
<organism evidence="1 2">
    <name type="scientific">Flavobacterium collinsii</name>
    <dbReference type="NCBI Taxonomy" id="1114861"/>
    <lineage>
        <taxon>Bacteria</taxon>
        <taxon>Pseudomonadati</taxon>
        <taxon>Bacteroidota</taxon>
        <taxon>Flavobacteriia</taxon>
        <taxon>Flavobacteriales</taxon>
        <taxon>Flavobacteriaceae</taxon>
        <taxon>Flavobacterium</taxon>
    </lineage>
</organism>
<dbReference type="RefSeq" id="WP_263360465.1">
    <property type="nucleotide sequence ID" value="NZ_OX336425.1"/>
</dbReference>
<dbReference type="EMBL" id="OX336425">
    <property type="protein sequence ID" value="CAI2767612.1"/>
    <property type="molecule type" value="Genomic_DNA"/>
</dbReference>
<dbReference type="KEGG" id="fcs:TRV642_2763"/>
<accession>A0A9W4TIN9</accession>
<gene>
    <name evidence="1" type="ORF">TRV642_2763</name>
</gene>
<name>A0A9W4TIN9_9FLAO</name>
<dbReference type="AlphaFoldDB" id="A0A9W4TIN9"/>
<proteinExistence type="predicted"/>
<protein>
    <submittedName>
        <fullName evidence="1">Uncharacterized protein</fullName>
    </submittedName>
</protein>
<sequence length="197" mass="23442">MIRNWKKFNETGIYISVDILDSHLPNFDKIETSIRNEFLKGKKQGIYWEYNGQKIAISDENGSVEGFPISTLQYVIAIFQNSKIYPHPNNAVIFNLDGTVNKILKIPKFKSELILEQIEKQNESNPPIESFLRDKRLCYNHYKRFINDKGVELDILDIDYELEYTESQILDPYTLELTDFLNARFDRYYYWNEKYNP</sequence>
<evidence type="ECO:0000313" key="2">
    <source>
        <dbReference type="Proteomes" id="UP001152749"/>
    </source>
</evidence>
<reference evidence="1" key="1">
    <citation type="submission" date="2022-09" db="EMBL/GenBank/DDBJ databases">
        <authorList>
            <person name="Duchaud E."/>
        </authorList>
    </citation>
    <scope>NUCLEOTIDE SEQUENCE</scope>
    <source>
        <strain evidence="1">TRV642</strain>
    </source>
</reference>